<evidence type="ECO:0000256" key="6">
    <source>
        <dbReference type="PROSITE-ProRule" id="PRU00169"/>
    </source>
</evidence>
<dbReference type="PANTHER" id="PTHR48111:SF22">
    <property type="entry name" value="REGULATOR OF RPOS"/>
    <property type="match status" value="1"/>
</dbReference>
<dbReference type="Pfam" id="PF00072">
    <property type="entry name" value="Response_reg"/>
    <property type="match status" value="1"/>
</dbReference>
<dbReference type="Proteomes" id="UP001527882">
    <property type="component" value="Unassembled WGS sequence"/>
</dbReference>
<comment type="caution">
    <text evidence="10">The sequence shown here is derived from an EMBL/GenBank/DDBJ whole genome shotgun (WGS) entry which is preliminary data.</text>
</comment>
<dbReference type="PANTHER" id="PTHR48111">
    <property type="entry name" value="REGULATOR OF RPOS"/>
    <property type="match status" value="1"/>
</dbReference>
<dbReference type="PROSITE" id="PS50110">
    <property type="entry name" value="RESPONSE_REGULATORY"/>
    <property type="match status" value="1"/>
</dbReference>
<keyword evidence="3" id="KW-0805">Transcription regulation</keyword>
<dbReference type="SMART" id="SM00448">
    <property type="entry name" value="REC"/>
    <property type="match status" value="1"/>
</dbReference>
<sequence>MKENILIIEDEDKIARLLEMELTYAGYNAERAATGIEGLEKAFSSHWSIILLDIMLPELNGLEVLHRMRQKDSSTPVILLTARNATAEKVNGLDQGANDYITKPFEMEELLARIRACIRHSKRDMTISAIFTDHVPVLQSRDLIVNPITREVTRSHMKIDCTPKEFELLVYLLNNRNQVMTREQIIRHVWGNDFAGDSNIVDVYIRYLRKKIDHPFTEKLIQTKRGVGYGIMESG</sequence>
<keyword evidence="2" id="KW-0902">Two-component regulatory system</keyword>
<dbReference type="InterPro" id="IPR001867">
    <property type="entry name" value="OmpR/PhoB-type_DNA-bd"/>
</dbReference>
<feature type="modified residue" description="4-aspartylphosphate" evidence="6">
    <location>
        <position position="53"/>
    </location>
</feature>
<keyword evidence="1 6" id="KW-0597">Phosphoprotein</keyword>
<dbReference type="Gene3D" id="1.10.10.10">
    <property type="entry name" value="Winged helix-like DNA-binding domain superfamily/Winged helix DNA-binding domain"/>
    <property type="match status" value="1"/>
</dbReference>
<dbReference type="RefSeq" id="WP_269884308.1">
    <property type="nucleotide sequence ID" value="NZ_JAQAGZ010000019.1"/>
</dbReference>
<dbReference type="InterPro" id="IPR039420">
    <property type="entry name" value="WalR-like"/>
</dbReference>
<dbReference type="CDD" id="cd00383">
    <property type="entry name" value="trans_reg_C"/>
    <property type="match status" value="1"/>
</dbReference>
<dbReference type="EMBL" id="JAQAGZ010000019">
    <property type="protein sequence ID" value="MCZ8515780.1"/>
    <property type="molecule type" value="Genomic_DNA"/>
</dbReference>
<keyword evidence="5" id="KW-0804">Transcription</keyword>
<dbReference type="SUPFAM" id="SSF46894">
    <property type="entry name" value="C-terminal effector domain of the bipartite response regulators"/>
    <property type="match status" value="1"/>
</dbReference>
<proteinExistence type="predicted"/>
<dbReference type="SUPFAM" id="SSF52172">
    <property type="entry name" value="CheY-like"/>
    <property type="match status" value="1"/>
</dbReference>
<evidence type="ECO:0000256" key="4">
    <source>
        <dbReference type="ARBA" id="ARBA00023125"/>
    </source>
</evidence>
<evidence type="ECO:0000256" key="2">
    <source>
        <dbReference type="ARBA" id="ARBA00023012"/>
    </source>
</evidence>
<organism evidence="10 11">
    <name type="scientific">Paenibacillus gyeongsangnamensis</name>
    <dbReference type="NCBI Taxonomy" id="3388067"/>
    <lineage>
        <taxon>Bacteria</taxon>
        <taxon>Bacillati</taxon>
        <taxon>Bacillota</taxon>
        <taxon>Bacilli</taxon>
        <taxon>Bacillales</taxon>
        <taxon>Paenibacillaceae</taxon>
        <taxon>Paenibacillus</taxon>
    </lineage>
</organism>
<feature type="domain" description="Response regulatory" evidence="8">
    <location>
        <begin position="4"/>
        <end position="118"/>
    </location>
</feature>
<evidence type="ECO:0000313" key="10">
    <source>
        <dbReference type="EMBL" id="MCZ8515780.1"/>
    </source>
</evidence>
<keyword evidence="11" id="KW-1185">Reference proteome</keyword>
<evidence type="ECO:0000259" key="8">
    <source>
        <dbReference type="PROSITE" id="PS50110"/>
    </source>
</evidence>
<evidence type="ECO:0000256" key="1">
    <source>
        <dbReference type="ARBA" id="ARBA00022553"/>
    </source>
</evidence>
<keyword evidence="4 7" id="KW-0238">DNA-binding</keyword>
<protein>
    <submittedName>
        <fullName evidence="10">Response regulator transcription factor</fullName>
    </submittedName>
</protein>
<dbReference type="InterPro" id="IPR001789">
    <property type="entry name" value="Sig_transdc_resp-reg_receiver"/>
</dbReference>
<feature type="DNA-binding region" description="OmpR/PhoB-type" evidence="7">
    <location>
        <begin position="135"/>
        <end position="233"/>
    </location>
</feature>
<reference evidence="10 11" key="1">
    <citation type="submission" date="2022-12" db="EMBL/GenBank/DDBJ databases">
        <title>Draft genome sequence of Paenibacillus sp. dW9.</title>
        <authorList>
            <person name="Choi E.-W."/>
            <person name="Kim D.-U."/>
        </authorList>
    </citation>
    <scope>NUCLEOTIDE SEQUENCE [LARGE SCALE GENOMIC DNA]</scope>
    <source>
        <strain evidence="11">dW9</strain>
    </source>
</reference>
<evidence type="ECO:0000256" key="5">
    <source>
        <dbReference type="ARBA" id="ARBA00023163"/>
    </source>
</evidence>
<dbReference type="InterPro" id="IPR036388">
    <property type="entry name" value="WH-like_DNA-bd_sf"/>
</dbReference>
<gene>
    <name evidence="10" type="ORF">O9H85_25885</name>
</gene>
<evidence type="ECO:0000259" key="9">
    <source>
        <dbReference type="PROSITE" id="PS51755"/>
    </source>
</evidence>
<dbReference type="Gene3D" id="3.40.50.2300">
    <property type="match status" value="1"/>
</dbReference>
<name>A0ABT4QFZ7_9BACL</name>
<evidence type="ECO:0000313" key="11">
    <source>
        <dbReference type="Proteomes" id="UP001527882"/>
    </source>
</evidence>
<accession>A0ABT4QFZ7</accession>
<dbReference type="Gene3D" id="6.10.250.690">
    <property type="match status" value="1"/>
</dbReference>
<dbReference type="Pfam" id="PF00486">
    <property type="entry name" value="Trans_reg_C"/>
    <property type="match status" value="1"/>
</dbReference>
<feature type="domain" description="OmpR/PhoB-type" evidence="9">
    <location>
        <begin position="135"/>
        <end position="233"/>
    </location>
</feature>
<evidence type="ECO:0000256" key="7">
    <source>
        <dbReference type="PROSITE-ProRule" id="PRU01091"/>
    </source>
</evidence>
<dbReference type="SMART" id="SM00862">
    <property type="entry name" value="Trans_reg_C"/>
    <property type="match status" value="1"/>
</dbReference>
<dbReference type="PROSITE" id="PS51755">
    <property type="entry name" value="OMPR_PHOB"/>
    <property type="match status" value="1"/>
</dbReference>
<dbReference type="InterPro" id="IPR011006">
    <property type="entry name" value="CheY-like_superfamily"/>
</dbReference>
<dbReference type="InterPro" id="IPR016032">
    <property type="entry name" value="Sig_transdc_resp-reg_C-effctor"/>
</dbReference>
<evidence type="ECO:0000256" key="3">
    <source>
        <dbReference type="ARBA" id="ARBA00023015"/>
    </source>
</evidence>